<dbReference type="PANTHER" id="PTHR21405">
    <property type="entry name" value="CDNA SEQUENCE BC021608"/>
    <property type="match status" value="1"/>
</dbReference>
<dbReference type="InterPro" id="IPR011990">
    <property type="entry name" value="TPR-like_helical_dom_sf"/>
</dbReference>
<keyword evidence="4" id="KW-1185">Reference proteome</keyword>
<dbReference type="FunCoup" id="E0VUS3">
    <property type="interactions" value="13"/>
</dbReference>
<sequence>MSTARDKAILNTILNPFLPQDGDDFNENNSDNSTDDIGEITKEILEARKLEKEGILMIENNKINDGIDILSKAIEIAPQLPSLYNNRAQAHRLNNDDKSALDDLNKTITLSKGCGRSARQAYCQRGLIYKKMGENEKAVDDIKNGAKLGSQFAKMFLIQLNPYAALCNSMLSQVMEKLYNGESIEHN</sequence>
<dbReference type="CTD" id="8230521"/>
<dbReference type="EMBL" id="DS235793">
    <property type="protein sequence ID" value="EEB17129.1"/>
    <property type="molecule type" value="Genomic_DNA"/>
</dbReference>
<dbReference type="Pfam" id="PF13181">
    <property type="entry name" value="TPR_8"/>
    <property type="match status" value="1"/>
</dbReference>
<dbReference type="AlphaFoldDB" id="E0VUS3"/>
<reference evidence="2" key="1">
    <citation type="submission" date="2007-04" db="EMBL/GenBank/DDBJ databases">
        <title>Annotation of Pediculus humanus corporis strain USDA.</title>
        <authorList>
            <person name="Kirkness E."/>
            <person name="Hannick L."/>
            <person name="Hass B."/>
            <person name="Bruggner R."/>
            <person name="Lawson D."/>
            <person name="Bidwell S."/>
            <person name="Joardar V."/>
            <person name="Caler E."/>
            <person name="Walenz B."/>
            <person name="Inman J."/>
            <person name="Schobel S."/>
            <person name="Galinsky K."/>
            <person name="Amedeo P."/>
            <person name="Strausberg R."/>
        </authorList>
    </citation>
    <scope>NUCLEOTIDE SEQUENCE</scope>
    <source>
        <strain evidence="2">USDA</strain>
    </source>
</reference>
<accession>E0VUS3</accession>
<organism>
    <name type="scientific">Pediculus humanus subsp. corporis</name>
    <name type="common">Body louse</name>
    <dbReference type="NCBI Taxonomy" id="121224"/>
    <lineage>
        <taxon>Eukaryota</taxon>
        <taxon>Metazoa</taxon>
        <taxon>Ecdysozoa</taxon>
        <taxon>Arthropoda</taxon>
        <taxon>Hexapoda</taxon>
        <taxon>Insecta</taxon>
        <taxon>Pterygota</taxon>
        <taxon>Neoptera</taxon>
        <taxon>Paraneoptera</taxon>
        <taxon>Psocodea</taxon>
        <taxon>Troctomorpha</taxon>
        <taxon>Phthiraptera</taxon>
        <taxon>Anoplura</taxon>
        <taxon>Pediculidae</taxon>
        <taxon>Pediculus</taxon>
    </lineage>
</organism>
<dbReference type="OMA" id="MACKDIT"/>
<dbReference type="OrthoDB" id="539634at2759"/>
<dbReference type="HOGENOM" id="CLU_1464567_0_0_1"/>
<evidence type="ECO:0000256" key="1">
    <source>
        <dbReference type="ARBA" id="ARBA00006995"/>
    </source>
</evidence>
<dbReference type="VEuPathDB" id="VectorBase:PHUM454170"/>
<dbReference type="SMART" id="SM00028">
    <property type="entry name" value="TPR"/>
    <property type="match status" value="3"/>
</dbReference>
<gene>
    <name evidence="3" type="primary">8230521</name>
    <name evidence="2" type="ORF">Phum_PHUM454170</name>
</gene>
<reference evidence="2" key="2">
    <citation type="submission" date="2007-04" db="EMBL/GenBank/DDBJ databases">
        <title>The genome of the human body louse.</title>
        <authorList>
            <consortium name="The Human Body Louse Genome Consortium"/>
            <person name="Kirkness E."/>
            <person name="Walenz B."/>
            <person name="Hass B."/>
            <person name="Bruggner R."/>
            <person name="Strausberg R."/>
        </authorList>
    </citation>
    <scope>NUCLEOTIDE SEQUENCE</scope>
    <source>
        <strain evidence="2">USDA</strain>
    </source>
</reference>
<name>E0VUS3_PEDHC</name>
<dbReference type="GeneID" id="8230521"/>
<dbReference type="KEGG" id="phu:Phum_PHUM454170"/>
<dbReference type="InParanoid" id="E0VUS3"/>
<evidence type="ECO:0000313" key="2">
    <source>
        <dbReference type="EMBL" id="EEB17129.1"/>
    </source>
</evidence>
<dbReference type="EnsemblMetazoa" id="PHUM454170-RA">
    <property type="protein sequence ID" value="PHUM454170-PA"/>
    <property type="gene ID" value="PHUM454170"/>
</dbReference>
<dbReference type="eggNOG" id="KOG4555">
    <property type="taxonomic scope" value="Eukaryota"/>
</dbReference>
<dbReference type="SUPFAM" id="SSF48452">
    <property type="entry name" value="TPR-like"/>
    <property type="match status" value="1"/>
</dbReference>
<dbReference type="Gene3D" id="1.25.40.10">
    <property type="entry name" value="Tetratricopeptide repeat domain"/>
    <property type="match status" value="1"/>
</dbReference>
<dbReference type="EMBL" id="AAZO01005530">
    <property type="status" value="NOT_ANNOTATED_CDS"/>
    <property type="molecule type" value="Genomic_DNA"/>
</dbReference>
<evidence type="ECO:0000313" key="4">
    <source>
        <dbReference type="Proteomes" id="UP000009046"/>
    </source>
</evidence>
<dbReference type="RefSeq" id="XP_002429867.1">
    <property type="nucleotide sequence ID" value="XM_002429822.1"/>
</dbReference>
<comment type="similarity">
    <text evidence="1">Belongs to the TTC36 family.</text>
</comment>
<reference evidence="3" key="3">
    <citation type="submission" date="2020-05" db="UniProtKB">
        <authorList>
            <consortium name="EnsemblMetazoa"/>
        </authorList>
    </citation>
    <scope>IDENTIFICATION</scope>
    <source>
        <strain evidence="3">USDA</strain>
    </source>
</reference>
<proteinExistence type="inferred from homology"/>
<evidence type="ECO:0000313" key="3">
    <source>
        <dbReference type="EnsemblMetazoa" id="PHUM454170-PA"/>
    </source>
</evidence>
<dbReference type="STRING" id="121224.E0VUS3"/>
<dbReference type="GO" id="GO:0006570">
    <property type="term" value="P:tyrosine metabolic process"/>
    <property type="evidence" value="ECO:0007669"/>
    <property type="project" value="TreeGrafter"/>
</dbReference>
<protein>
    <submittedName>
        <fullName evidence="2 3">Uncharacterized protein</fullName>
    </submittedName>
</protein>
<dbReference type="InterPro" id="IPR038906">
    <property type="entry name" value="TTC36"/>
</dbReference>
<dbReference type="InterPro" id="IPR019734">
    <property type="entry name" value="TPR_rpt"/>
</dbReference>
<dbReference type="PANTHER" id="PTHR21405:SF0">
    <property type="entry name" value="TETRATRICOPEPTIDE REPEAT PROTEIN 36"/>
    <property type="match status" value="1"/>
</dbReference>
<dbReference type="Proteomes" id="UP000009046">
    <property type="component" value="Unassembled WGS sequence"/>
</dbReference>